<dbReference type="Proteomes" id="UP000290900">
    <property type="component" value="Unassembled WGS sequence"/>
</dbReference>
<keyword evidence="3" id="KW-1185">Reference proteome</keyword>
<proteinExistence type="predicted"/>
<dbReference type="EMBL" id="CAACVR010000001">
    <property type="protein sequence ID" value="VEU19535.1"/>
    <property type="molecule type" value="Genomic_DNA"/>
</dbReference>
<feature type="compositionally biased region" description="Acidic residues" evidence="1">
    <location>
        <begin position="134"/>
        <end position="144"/>
    </location>
</feature>
<feature type="compositionally biased region" description="Basic and acidic residues" evidence="1">
    <location>
        <begin position="69"/>
        <end position="113"/>
    </location>
</feature>
<evidence type="ECO:0000313" key="3">
    <source>
        <dbReference type="Proteomes" id="UP000290900"/>
    </source>
</evidence>
<evidence type="ECO:0000313" key="2">
    <source>
        <dbReference type="EMBL" id="VEU19535.1"/>
    </source>
</evidence>
<evidence type="ECO:0000256" key="1">
    <source>
        <dbReference type="SAM" id="MobiDB-lite"/>
    </source>
</evidence>
<organism evidence="2 3">
    <name type="scientific">Brettanomyces naardenensis</name>
    <name type="common">Yeast</name>
    <dbReference type="NCBI Taxonomy" id="13370"/>
    <lineage>
        <taxon>Eukaryota</taxon>
        <taxon>Fungi</taxon>
        <taxon>Dikarya</taxon>
        <taxon>Ascomycota</taxon>
        <taxon>Saccharomycotina</taxon>
        <taxon>Pichiomycetes</taxon>
        <taxon>Pichiales</taxon>
        <taxon>Pichiaceae</taxon>
        <taxon>Brettanomyces</taxon>
    </lineage>
</organism>
<feature type="region of interest" description="Disordered" evidence="1">
    <location>
        <begin position="46"/>
        <end position="187"/>
    </location>
</feature>
<reference evidence="2 3" key="1">
    <citation type="submission" date="2018-12" db="EMBL/GenBank/DDBJ databases">
        <authorList>
            <person name="Tiukova I."/>
            <person name="Dainat J."/>
        </authorList>
    </citation>
    <scope>NUCLEOTIDE SEQUENCE [LARGE SCALE GENOMIC DNA]</scope>
</reference>
<sequence>MYDGAHSCINLDDLIVILSDSDEDFTDIIPNSTDSECIGELLDSEVLGSDRLPQQMQPDTEASAAPPKQDLELTERSKDLPESGFRIDTDYDSKLGQDTAEDHVERVEADRPPQRQQPPIHLYHGDISRPVPDSDPDPDPDLGLDLDHSSISSTPPPSQTPISSATFDSTIATSSSMSESSKAHRTARYLKGPIVIPGGPRRSRVGLSKKVRIESLHPYLRQDPNTN</sequence>
<dbReference type="AlphaFoldDB" id="A0A448YEZ8"/>
<dbReference type="InParanoid" id="A0A448YEZ8"/>
<accession>A0A448YEZ8</accession>
<protein>
    <submittedName>
        <fullName evidence="2">DEKNAAC100399</fullName>
    </submittedName>
</protein>
<name>A0A448YEZ8_BRENA</name>
<gene>
    <name evidence="2" type="ORF">BRENAR_LOCUS272</name>
</gene>